<keyword evidence="1" id="KW-0645">Protease</keyword>
<dbReference type="Proteomes" id="UP000198597">
    <property type="component" value="Unassembled WGS sequence"/>
</dbReference>
<dbReference type="PANTHER" id="PTHR30217:SF12">
    <property type="entry name" value="U32 FAMILY PEPTIDASE"/>
    <property type="match status" value="1"/>
</dbReference>
<proteinExistence type="predicted"/>
<sequence length="641" mass="73265">MSRYFNDQEVELLAPVGNFEIFKSVINSGADAVYLGGKIFNMRMHRKDFNFTNFELEEAIQIAHSLGKKVYITVNNLLSSDDLLQAEEYFRYLDRIQPDALIVQDMSVIKLIKDLGLNLNVHSSVMMNVHNFDTIEKLQKLGVTRVVMPRELDLNTVKQLSSKTDMEFEYFVHGDMCVAHGAQCMYSGMLFGKSGSRGLCMKPCRWSYKINKGGEEYNTSFPMAVKDMYMYENIPELIEAGIVSFKIEGRMRDTDYLVDLVNSYSDSIDRYIEDPINYDRKKDSIKLYESRKRDFSTAYAFGNPGLLNINERYEGTGKLYSTGKVFSSPMDEFEIKEERVEHVKAILETHNKINNKAELSVKVNSYESAMVAIEEGVDKVYLSGEVFKPNLPFNKKEIIDIAKNKKNSKVYLGMPRMMSEGDLSKYNHLLRNNKLGIDGLLVTSLGNISKFDDLGLELIGDYSLNIYNRISADFYKNQGLSLAAISCESPVKNTKDILIGSSLPLEIIVHGSPVVMYMSHDIYENTKVLEKTKNVERKYMDKDVLLLVDDKGNEHPIYIDNAGKNHMLLSKELCYMPILKELSELGAKCFRIEACNYDNDTLRKIIKSYKKAIDNLELCKEIFNEFDYNCSGFTLGAMQFD</sequence>
<dbReference type="GO" id="GO:0006508">
    <property type="term" value="P:proteolysis"/>
    <property type="evidence" value="ECO:0007669"/>
    <property type="project" value="UniProtKB-KW"/>
</dbReference>
<name>A0A1H0LCH4_9CLOT</name>
<evidence type="ECO:0000313" key="1">
    <source>
        <dbReference type="EMBL" id="SDO65691.1"/>
    </source>
</evidence>
<accession>A0A1H0LCH4</accession>
<evidence type="ECO:0000313" key="2">
    <source>
        <dbReference type="Proteomes" id="UP000198597"/>
    </source>
</evidence>
<dbReference type="OrthoDB" id="9807498at2"/>
<protein>
    <submittedName>
        <fullName evidence="1">Putative protease</fullName>
    </submittedName>
</protein>
<keyword evidence="1" id="KW-0378">Hydrolase</keyword>
<dbReference type="RefSeq" id="WP_089964715.1">
    <property type="nucleotide sequence ID" value="NZ_FNJM01000001.1"/>
</dbReference>
<keyword evidence="2" id="KW-1185">Reference proteome</keyword>
<dbReference type="Pfam" id="PF01136">
    <property type="entry name" value="Peptidase_U32"/>
    <property type="match status" value="2"/>
</dbReference>
<dbReference type="STRING" id="94869.SAMN04488529_10157"/>
<dbReference type="InterPro" id="IPR051454">
    <property type="entry name" value="RNA/ubiquinone_mod_enzymes"/>
</dbReference>
<dbReference type="EMBL" id="FNJM01000001">
    <property type="protein sequence ID" value="SDO65691.1"/>
    <property type="molecule type" value="Genomic_DNA"/>
</dbReference>
<organism evidence="1 2">
    <name type="scientific">Clostridium gasigenes</name>
    <dbReference type="NCBI Taxonomy" id="94869"/>
    <lineage>
        <taxon>Bacteria</taxon>
        <taxon>Bacillati</taxon>
        <taxon>Bacillota</taxon>
        <taxon>Clostridia</taxon>
        <taxon>Eubacteriales</taxon>
        <taxon>Clostridiaceae</taxon>
        <taxon>Clostridium</taxon>
    </lineage>
</organism>
<reference evidence="1 2" key="1">
    <citation type="submission" date="2016-10" db="EMBL/GenBank/DDBJ databases">
        <authorList>
            <person name="de Groot N.N."/>
        </authorList>
    </citation>
    <scope>NUCLEOTIDE SEQUENCE [LARGE SCALE GENOMIC DNA]</scope>
    <source>
        <strain evidence="1 2">DSM 12272</strain>
    </source>
</reference>
<dbReference type="InterPro" id="IPR001539">
    <property type="entry name" value="Peptidase_U32"/>
</dbReference>
<dbReference type="GO" id="GO:0008233">
    <property type="term" value="F:peptidase activity"/>
    <property type="evidence" value="ECO:0007669"/>
    <property type="project" value="UniProtKB-KW"/>
</dbReference>
<dbReference type="PANTHER" id="PTHR30217">
    <property type="entry name" value="PEPTIDASE U32 FAMILY"/>
    <property type="match status" value="1"/>
</dbReference>
<dbReference type="AlphaFoldDB" id="A0A1H0LCH4"/>
<gene>
    <name evidence="1" type="ORF">SAMN04488529_10157</name>
</gene>